<organism evidence="2 3">
    <name type="scientific">Yersinia thracica</name>
    <dbReference type="NCBI Taxonomy" id="2890319"/>
    <lineage>
        <taxon>Bacteria</taxon>
        <taxon>Pseudomonadati</taxon>
        <taxon>Pseudomonadota</taxon>
        <taxon>Gammaproteobacteria</taxon>
        <taxon>Enterobacterales</taxon>
        <taxon>Yersiniaceae</taxon>
        <taxon>Yersinia</taxon>
    </lineage>
</organism>
<evidence type="ECO:0000313" key="2">
    <source>
        <dbReference type="EMBL" id="CNG96408.1"/>
    </source>
</evidence>
<dbReference type="InterPro" id="IPR017745">
    <property type="entry name" value="BcsE"/>
</dbReference>
<reference evidence="3" key="1">
    <citation type="submission" date="2015-03" db="EMBL/GenBank/DDBJ databases">
        <authorList>
            <consortium name="Pathogen Informatics"/>
            <person name="Murphy D."/>
        </authorList>
    </citation>
    <scope>NUCLEOTIDE SEQUENCE [LARGE SCALE GENOMIC DNA]</scope>
    <source>
        <strain evidence="3">IP6945</strain>
    </source>
</reference>
<dbReference type="Pfam" id="PF10995">
    <property type="entry name" value="CBP_BcsE"/>
    <property type="match status" value="1"/>
</dbReference>
<dbReference type="EMBL" id="CQAW01000001">
    <property type="protein sequence ID" value="CNG96408.1"/>
    <property type="molecule type" value="Genomic_DNA"/>
</dbReference>
<evidence type="ECO:0000313" key="3">
    <source>
        <dbReference type="Proteomes" id="UP000041882"/>
    </source>
</evidence>
<evidence type="ECO:0000256" key="1">
    <source>
        <dbReference type="NCBIfam" id="TIGR03369"/>
    </source>
</evidence>
<gene>
    <name evidence="2" type="ORF">ERS008472_00089</name>
</gene>
<dbReference type="AlphaFoldDB" id="A0A0T9NBN7"/>
<dbReference type="RefSeq" id="WP_050112119.1">
    <property type="nucleotide sequence ID" value="NZ_CQAW01000001.1"/>
</dbReference>
<proteinExistence type="predicted"/>
<accession>A0A0T9NBN7</accession>
<dbReference type="Proteomes" id="UP000041882">
    <property type="component" value="Unassembled WGS sequence"/>
</dbReference>
<keyword evidence="3" id="KW-1185">Reference proteome</keyword>
<dbReference type="GO" id="GO:0035438">
    <property type="term" value="F:cyclic-di-GMP binding"/>
    <property type="evidence" value="ECO:0007669"/>
    <property type="project" value="InterPro"/>
</dbReference>
<name>A0A0T9NBN7_9GAMM</name>
<protein>
    <recommendedName>
        <fullName evidence="1">Cellulose biosynthesis protein BcsE</fullName>
    </recommendedName>
</protein>
<dbReference type="NCBIfam" id="TIGR03369">
    <property type="entry name" value="cellulose_bcsE"/>
    <property type="match status" value="1"/>
</dbReference>
<sequence length="522" mass="59429">MSRCFSLGVREIWDELAVMQAPGFYWINIERQIDANLFCQQLIRNQPEDTRAALICSGQKPENLLTNIGHSGPKKLPLFTLPAQKNALKFLTHDLMRSLRPQQRLFILFAPASLWQTFTSEEMQQWLQQIQQWLEAQNCTLLVICHSSGINKVKNQLVSQHRYLQGLANLQWQQDNAQYMVAWWSTVKGVTANQLVLLEADEQGWSMADEVQQALPQSRNDEHLYLAHTHILEGAPPLSTHWQLLESNAALAQRAMTAHAATLIFALNQSEQIDEMAHQIHNIRRQRGNSVKIVVREMHASLRYSDERLLLACGANLIVPQVAPLSRFLTMLEGIQGQRFSRHVPEDINALLEALRPLQLKGHLPPAEFCHSVLQLMNNTLLPENGKGVLVALRAVPGLQARQALTLCHLRRYGDVVTVSDNRLILFLSTCRINDLDTALSHIFRLPVAEAFSNSLVWYQDQEIISEINRMINTPEAWQAAGDKKTYKQEVDAPDQVEVARRTPVPLTLNTRHRQENTHESQ</sequence>